<evidence type="ECO:0000256" key="1">
    <source>
        <dbReference type="ARBA" id="ARBA00022490"/>
    </source>
</evidence>
<evidence type="ECO:0000256" key="5">
    <source>
        <dbReference type="HAMAP-Rule" id="MF_01185"/>
    </source>
</evidence>
<comment type="function">
    <text evidence="5">Acts as an anti-CsrA protein, binds CsrA and prevents it from repressing translation of its target genes, one of which is flagellin. Binds to flagellin and participates in the assembly of the flagellum.</text>
</comment>
<keyword evidence="6" id="KW-0969">Cilium</keyword>
<dbReference type="Gene3D" id="2.30.290.10">
    <property type="entry name" value="BH3618-like"/>
    <property type="match status" value="1"/>
</dbReference>
<reference evidence="11 12" key="2">
    <citation type="submission" date="2018-08" db="EMBL/GenBank/DDBJ databases">
        <title>A genome reference for cultivated species of the human gut microbiota.</title>
        <authorList>
            <person name="Zou Y."/>
            <person name="Xue W."/>
            <person name="Luo G."/>
        </authorList>
    </citation>
    <scope>NUCLEOTIDE SEQUENCE [LARGE SCALE GENOMIC DNA]</scope>
    <source>
        <strain evidence="9 12">AF31-21AC</strain>
        <strain evidence="8 11">AM37-1AC</strain>
    </source>
</reference>
<dbReference type="HAMAP" id="MF_01185">
    <property type="entry name" value="FliW"/>
    <property type="match status" value="1"/>
</dbReference>
<accession>A0A173VP73</accession>
<dbReference type="OrthoDB" id="9801235at2"/>
<proteinExistence type="inferred from homology"/>
<keyword evidence="3 5" id="KW-0810">Translation regulation</keyword>
<comment type="similarity">
    <text evidence="5">Belongs to the FliW family.</text>
</comment>
<evidence type="ECO:0000313" key="9">
    <source>
        <dbReference type="EMBL" id="RHN07840.1"/>
    </source>
</evidence>
<name>A0A173VP73_9FIRM</name>
<evidence type="ECO:0000313" key="11">
    <source>
        <dbReference type="Proteomes" id="UP000283513"/>
    </source>
</evidence>
<dbReference type="GO" id="GO:0006417">
    <property type="term" value="P:regulation of translation"/>
    <property type="evidence" value="ECO:0007669"/>
    <property type="project" value="UniProtKB-KW"/>
</dbReference>
<evidence type="ECO:0000313" key="7">
    <source>
        <dbReference type="EMBL" id="MVQ45921.1"/>
    </source>
</evidence>
<dbReference type="GO" id="GO:0044780">
    <property type="term" value="P:bacterial-type flagellum assembly"/>
    <property type="evidence" value="ECO:0007669"/>
    <property type="project" value="UniProtKB-UniRule"/>
</dbReference>
<evidence type="ECO:0000313" key="12">
    <source>
        <dbReference type="Proteomes" id="UP000283586"/>
    </source>
</evidence>
<dbReference type="PaxDb" id="166486-ERS852572_03256"/>
<evidence type="ECO:0000313" key="10">
    <source>
        <dbReference type="Proteomes" id="UP000095350"/>
    </source>
</evidence>
<dbReference type="EMBL" id="QSHO01000015">
    <property type="protein sequence ID" value="RHC14602.1"/>
    <property type="molecule type" value="Genomic_DNA"/>
</dbReference>
<evidence type="ECO:0000256" key="4">
    <source>
        <dbReference type="ARBA" id="ARBA00023186"/>
    </source>
</evidence>
<keyword evidence="2 5" id="KW-1005">Bacterial flagellum biogenesis</keyword>
<protein>
    <recommendedName>
        <fullName evidence="5">Flagellar assembly factor FliW</fullName>
    </recommendedName>
</protein>
<evidence type="ECO:0000313" key="13">
    <source>
        <dbReference type="Proteomes" id="UP000479531"/>
    </source>
</evidence>
<dbReference type="SUPFAM" id="SSF141457">
    <property type="entry name" value="BH3618-like"/>
    <property type="match status" value="1"/>
</dbReference>
<reference evidence="7 13" key="3">
    <citation type="submission" date="2019-10" db="EMBL/GenBank/DDBJ databases">
        <title>Roseburia spp. ameliorate alcoholic fatty liver via restoration of gut barrier function.</title>
        <authorList>
            <person name="Seo B."/>
            <person name="Ko G."/>
        </authorList>
    </citation>
    <scope>NUCLEOTIDE SEQUENCE [LARGE SCALE GENOMIC DNA]</scope>
    <source>
        <strain evidence="7 13">SNUG30017</strain>
    </source>
</reference>
<keyword evidence="4 5" id="KW-0143">Chaperone</keyword>
<dbReference type="AlphaFoldDB" id="A0A173VP73"/>
<keyword evidence="1 5" id="KW-0963">Cytoplasm</keyword>
<dbReference type="STRING" id="166486.ERS852572_03256"/>
<dbReference type="Proteomes" id="UP000095350">
    <property type="component" value="Unassembled WGS sequence"/>
</dbReference>
<dbReference type="EMBL" id="CYXZ01000030">
    <property type="protein sequence ID" value="CUN28804.1"/>
    <property type="molecule type" value="Genomic_DNA"/>
</dbReference>
<dbReference type="PANTHER" id="PTHR39190">
    <property type="entry name" value="FLAGELLAR ASSEMBLY FACTOR FLIW"/>
    <property type="match status" value="1"/>
</dbReference>
<dbReference type="GO" id="GO:0005737">
    <property type="term" value="C:cytoplasm"/>
    <property type="evidence" value="ECO:0007669"/>
    <property type="project" value="UniProtKB-SubCell"/>
</dbReference>
<dbReference type="InterPro" id="IPR003775">
    <property type="entry name" value="Flagellar_assembly_factor_FliW"/>
</dbReference>
<dbReference type="EMBL" id="QRQN01000011">
    <property type="protein sequence ID" value="RHN07840.1"/>
    <property type="molecule type" value="Genomic_DNA"/>
</dbReference>
<dbReference type="EMBL" id="WGGT01000010">
    <property type="protein sequence ID" value="MVQ45921.1"/>
    <property type="molecule type" value="Genomic_DNA"/>
</dbReference>
<dbReference type="Proteomes" id="UP000283513">
    <property type="component" value="Unassembled WGS sequence"/>
</dbReference>
<dbReference type="RefSeq" id="WP_015559706.1">
    <property type="nucleotide sequence ID" value="NZ_CABIYH010000030.1"/>
</dbReference>
<dbReference type="Proteomes" id="UP000479531">
    <property type="component" value="Unassembled WGS sequence"/>
</dbReference>
<keyword evidence="6" id="KW-0282">Flagellum</keyword>
<evidence type="ECO:0000256" key="3">
    <source>
        <dbReference type="ARBA" id="ARBA00022845"/>
    </source>
</evidence>
<gene>
    <name evidence="5 6" type="primary">fliW</name>
    <name evidence="8" type="ORF">DW856_15475</name>
    <name evidence="9" type="ORF">DWZ31_10500</name>
    <name evidence="6" type="ORF">ERS852572_03256</name>
    <name evidence="7" type="ORF">GCK47_09420</name>
</gene>
<evidence type="ECO:0000313" key="8">
    <source>
        <dbReference type="EMBL" id="RHC14602.1"/>
    </source>
</evidence>
<reference evidence="6 10" key="1">
    <citation type="submission" date="2015-09" db="EMBL/GenBank/DDBJ databases">
        <authorList>
            <consortium name="Pathogen Informatics"/>
        </authorList>
    </citation>
    <scope>NUCLEOTIDE SEQUENCE [LARGE SCALE GENOMIC DNA]</scope>
    <source>
        <strain evidence="6 10">2789STDY5834960</strain>
    </source>
</reference>
<dbReference type="Pfam" id="PF02623">
    <property type="entry name" value="FliW"/>
    <property type="match status" value="1"/>
</dbReference>
<dbReference type="PANTHER" id="PTHR39190:SF1">
    <property type="entry name" value="FLAGELLAR ASSEMBLY FACTOR FLIW"/>
    <property type="match status" value="1"/>
</dbReference>
<dbReference type="Proteomes" id="UP000283586">
    <property type="component" value="Unassembled WGS sequence"/>
</dbReference>
<sequence>MKANTRLFGEIDIDEEKIITLENGMIGFPDLRKFTLIFDKEKERTPSSIMWFQSMDEPEVAFPVMHPNELKPDYAPSVSDEMLIPLGDLTEDNTYILVTLTAAADKKDTTVNLKAPLVINTDTRKGCQVIVEDDYPIKFNVYEAVKGRKKAEE</sequence>
<dbReference type="InterPro" id="IPR024046">
    <property type="entry name" value="Flagellar_assmbl_FliW_dom_sf"/>
</dbReference>
<organism evidence="6 10">
    <name type="scientific">Roseburia intestinalis</name>
    <dbReference type="NCBI Taxonomy" id="166486"/>
    <lineage>
        <taxon>Bacteria</taxon>
        <taxon>Bacillati</taxon>
        <taxon>Bacillota</taxon>
        <taxon>Clostridia</taxon>
        <taxon>Lachnospirales</taxon>
        <taxon>Lachnospiraceae</taxon>
        <taxon>Roseburia</taxon>
    </lineage>
</organism>
<evidence type="ECO:0000256" key="2">
    <source>
        <dbReference type="ARBA" id="ARBA00022795"/>
    </source>
</evidence>
<comment type="subunit">
    <text evidence="5">Interacts with translational regulator CsrA and flagellin(s).</text>
</comment>
<comment type="subcellular location">
    <subcellularLocation>
        <location evidence="5">Cytoplasm</location>
    </subcellularLocation>
</comment>
<evidence type="ECO:0000313" key="6">
    <source>
        <dbReference type="EMBL" id="CUN28804.1"/>
    </source>
</evidence>
<keyword evidence="6" id="KW-0966">Cell projection</keyword>